<dbReference type="PROSITE" id="PS51257">
    <property type="entry name" value="PROKAR_LIPOPROTEIN"/>
    <property type="match status" value="1"/>
</dbReference>
<dbReference type="PANTHER" id="PTHR13382:SF67">
    <property type="entry name" value="SCF E3 UBIQUITIN LIGASE COMPLEX F-BOX PROTEIN POF2"/>
    <property type="match status" value="1"/>
</dbReference>
<name>A0A6A3BBM4_HIBSY</name>
<dbReference type="PANTHER" id="PTHR13382">
    <property type="entry name" value="MITOCHONDRIAL ATP SYNTHASE COUPLING FACTOR B"/>
    <property type="match status" value="1"/>
</dbReference>
<dbReference type="SUPFAM" id="SSF52047">
    <property type="entry name" value="RNI-like"/>
    <property type="match status" value="1"/>
</dbReference>
<dbReference type="InterPro" id="IPR032675">
    <property type="entry name" value="LRR_dom_sf"/>
</dbReference>
<gene>
    <name evidence="1" type="ORF">F3Y22_tig00110247pilonHSYRG00023</name>
</gene>
<proteinExistence type="predicted"/>
<dbReference type="GO" id="GO:0005737">
    <property type="term" value="C:cytoplasm"/>
    <property type="evidence" value="ECO:0007669"/>
    <property type="project" value="TreeGrafter"/>
</dbReference>
<dbReference type="EMBL" id="VEPZ02000894">
    <property type="protein sequence ID" value="KAE8712512.1"/>
    <property type="molecule type" value="Genomic_DNA"/>
</dbReference>
<evidence type="ECO:0000313" key="2">
    <source>
        <dbReference type="Proteomes" id="UP000436088"/>
    </source>
</evidence>
<sequence>MIRLRHLPHHRVPCAVPSSPMFSFFSGGGSACGGEAVKVSDVSKSSSPPFKIVNRALHVSKRYPNATEVNLGDTRNMHLLVMRAVSSLRCPQLKSLSLKRSNMAPVALNCPLINLLDISSCHELTDAVICSAVTSCPQLESLDMSNCSCVSDETLREIAHSCANLQVLSSSQLMDHFKWHHSFICSILLCI</sequence>
<reference evidence="1" key="1">
    <citation type="submission" date="2019-09" db="EMBL/GenBank/DDBJ databases">
        <title>Draft genome information of white flower Hibiscus syriacus.</title>
        <authorList>
            <person name="Kim Y.-M."/>
        </authorList>
    </citation>
    <scope>NUCLEOTIDE SEQUENCE [LARGE SCALE GENOMIC DNA]</scope>
    <source>
        <strain evidence="1">YM2019G1</strain>
    </source>
</reference>
<keyword evidence="2" id="KW-1185">Reference proteome</keyword>
<protein>
    <submittedName>
        <fullName evidence="1">Uncharacterized protein</fullName>
    </submittedName>
</protein>
<dbReference type="Gene3D" id="3.80.10.10">
    <property type="entry name" value="Ribonuclease Inhibitor"/>
    <property type="match status" value="1"/>
</dbReference>
<evidence type="ECO:0000313" key="1">
    <source>
        <dbReference type="EMBL" id="KAE8712512.1"/>
    </source>
</evidence>
<dbReference type="InterPro" id="IPR006553">
    <property type="entry name" value="Leu-rich_rpt_Cys-con_subtyp"/>
</dbReference>
<accession>A0A6A3BBM4</accession>
<dbReference type="InterPro" id="IPR050648">
    <property type="entry name" value="F-box_LRR-repeat"/>
</dbReference>
<comment type="caution">
    <text evidence="1">The sequence shown here is derived from an EMBL/GenBank/DDBJ whole genome shotgun (WGS) entry which is preliminary data.</text>
</comment>
<dbReference type="Proteomes" id="UP000436088">
    <property type="component" value="Unassembled WGS sequence"/>
</dbReference>
<organism evidence="1 2">
    <name type="scientific">Hibiscus syriacus</name>
    <name type="common">Rose of Sharon</name>
    <dbReference type="NCBI Taxonomy" id="106335"/>
    <lineage>
        <taxon>Eukaryota</taxon>
        <taxon>Viridiplantae</taxon>
        <taxon>Streptophyta</taxon>
        <taxon>Embryophyta</taxon>
        <taxon>Tracheophyta</taxon>
        <taxon>Spermatophyta</taxon>
        <taxon>Magnoliopsida</taxon>
        <taxon>eudicotyledons</taxon>
        <taxon>Gunneridae</taxon>
        <taxon>Pentapetalae</taxon>
        <taxon>rosids</taxon>
        <taxon>malvids</taxon>
        <taxon>Malvales</taxon>
        <taxon>Malvaceae</taxon>
        <taxon>Malvoideae</taxon>
        <taxon>Hibiscus</taxon>
    </lineage>
</organism>
<dbReference type="SMART" id="SM00367">
    <property type="entry name" value="LRR_CC"/>
    <property type="match status" value="2"/>
</dbReference>
<dbReference type="AlphaFoldDB" id="A0A6A3BBM4"/>